<dbReference type="AlphaFoldDB" id="A0A7X0U198"/>
<accession>A0A7X0U198</accession>
<reference evidence="1 2" key="1">
    <citation type="submission" date="2020-08" db="EMBL/GenBank/DDBJ databases">
        <title>Sequencing the genomes of 1000 actinobacteria strains.</title>
        <authorList>
            <person name="Klenk H.-P."/>
        </authorList>
    </citation>
    <scope>NUCLEOTIDE SEQUENCE [LARGE SCALE GENOMIC DNA]</scope>
    <source>
        <strain evidence="1 2">DSM 43768</strain>
    </source>
</reference>
<dbReference type="SUPFAM" id="SSF46689">
    <property type="entry name" value="Homeodomain-like"/>
    <property type="match status" value="1"/>
</dbReference>
<evidence type="ECO:0000313" key="1">
    <source>
        <dbReference type="EMBL" id="MBB6551368.1"/>
    </source>
</evidence>
<dbReference type="Gene3D" id="1.10.357.10">
    <property type="entry name" value="Tetracycline Repressor, domain 2"/>
    <property type="match status" value="1"/>
</dbReference>
<dbReference type="RefSeq" id="WP_185105454.1">
    <property type="nucleotide sequence ID" value="NZ_JACHMI010000001.1"/>
</dbReference>
<dbReference type="EMBL" id="JACHMI010000001">
    <property type="protein sequence ID" value="MBB6551368.1"/>
    <property type="molecule type" value="Genomic_DNA"/>
</dbReference>
<comment type="caution">
    <text evidence="1">The sequence shown here is derived from an EMBL/GenBank/DDBJ whole genome shotgun (WGS) entry which is preliminary data.</text>
</comment>
<organism evidence="1 2">
    <name type="scientific">Nonomuraea rubra</name>
    <dbReference type="NCBI Taxonomy" id="46180"/>
    <lineage>
        <taxon>Bacteria</taxon>
        <taxon>Bacillati</taxon>
        <taxon>Actinomycetota</taxon>
        <taxon>Actinomycetes</taxon>
        <taxon>Streptosporangiales</taxon>
        <taxon>Streptosporangiaceae</taxon>
        <taxon>Nonomuraea</taxon>
    </lineage>
</organism>
<dbReference type="InterPro" id="IPR009057">
    <property type="entry name" value="Homeodomain-like_sf"/>
</dbReference>
<gene>
    <name evidence="1" type="ORF">HD593_006163</name>
</gene>
<dbReference type="Proteomes" id="UP000565579">
    <property type="component" value="Unassembled WGS sequence"/>
</dbReference>
<dbReference type="InterPro" id="IPR036271">
    <property type="entry name" value="Tet_transcr_reg_TetR-rel_C_sf"/>
</dbReference>
<proteinExistence type="predicted"/>
<sequence>MRIGGRPRQIETADIVRAGRELGLRDLSMNAVAARLGVSSTALYRHVDGRWELERLVGESILAGLDFHDDPAHGPVRHLLSFALELRGFILRHPGLAAYVQTLFPRGEGGRRLLAVEAEALVRRGYSMDAAIVLSSAVALIAVGYAATEEVQRERAEGLGEQRRGAEEGILTDSRLADAHRKLPDIGAEEYVRLWLGAAIRGFVEAAPPGRPVDEIRSALRATGEGE</sequence>
<name>A0A7X0U198_9ACTN</name>
<dbReference type="SUPFAM" id="SSF48498">
    <property type="entry name" value="Tetracyclin repressor-like, C-terminal domain"/>
    <property type="match status" value="1"/>
</dbReference>
<evidence type="ECO:0000313" key="2">
    <source>
        <dbReference type="Proteomes" id="UP000565579"/>
    </source>
</evidence>
<keyword evidence="2" id="KW-1185">Reference proteome</keyword>
<protein>
    <submittedName>
        <fullName evidence="1">AcrR family transcriptional regulator</fullName>
    </submittedName>
</protein>